<dbReference type="InterPro" id="IPR007214">
    <property type="entry name" value="YbaK/aa-tRNA-synth-assoc-dom"/>
</dbReference>
<dbReference type="Pfam" id="PF04073">
    <property type="entry name" value="tRNA_edit"/>
    <property type="match status" value="1"/>
</dbReference>
<dbReference type="PANTHER" id="PTHR30411:SF1">
    <property type="entry name" value="CYTOPLASMIC PROTEIN"/>
    <property type="match status" value="1"/>
</dbReference>
<reference evidence="2 3" key="1">
    <citation type="submission" date="2021-01" db="EMBL/GenBank/DDBJ databases">
        <title>Genome public.</title>
        <authorList>
            <person name="Liu C."/>
            <person name="Sun Q."/>
        </authorList>
    </citation>
    <scope>NUCLEOTIDE SEQUENCE [LARGE SCALE GENOMIC DNA]</scope>
    <source>
        <strain evidence="2 3">JC656</strain>
    </source>
</reference>
<dbReference type="RefSeq" id="WP_189692072.1">
    <property type="nucleotide sequence ID" value="NZ_BNCM01000001.1"/>
</dbReference>
<organism evidence="2 3">
    <name type="scientific">Sinomonas cellulolyticus</name>
    <dbReference type="NCBI Taxonomy" id="2801916"/>
    <lineage>
        <taxon>Bacteria</taxon>
        <taxon>Bacillati</taxon>
        <taxon>Actinomycetota</taxon>
        <taxon>Actinomycetes</taxon>
        <taxon>Micrococcales</taxon>
        <taxon>Micrococcaceae</taxon>
        <taxon>Sinomonas</taxon>
    </lineage>
</organism>
<protein>
    <submittedName>
        <fullName evidence="2">YbaK/EbsC family protein</fullName>
    </submittedName>
</protein>
<keyword evidence="3" id="KW-1185">Reference proteome</keyword>
<evidence type="ECO:0000313" key="2">
    <source>
        <dbReference type="EMBL" id="MBL0705325.1"/>
    </source>
</evidence>
<proteinExistence type="predicted"/>
<dbReference type="EMBL" id="JAERRC010000020">
    <property type="protein sequence ID" value="MBL0705325.1"/>
    <property type="molecule type" value="Genomic_DNA"/>
</dbReference>
<feature type="domain" description="YbaK/aminoacyl-tRNA synthetase-associated" evidence="1">
    <location>
        <begin position="38"/>
        <end position="156"/>
    </location>
</feature>
<dbReference type="CDD" id="cd04333">
    <property type="entry name" value="ProX_deacylase"/>
    <property type="match status" value="1"/>
</dbReference>
<dbReference type="PANTHER" id="PTHR30411">
    <property type="entry name" value="CYTOPLASMIC PROTEIN"/>
    <property type="match status" value="1"/>
</dbReference>
<evidence type="ECO:0000259" key="1">
    <source>
        <dbReference type="Pfam" id="PF04073"/>
    </source>
</evidence>
<accession>A0ABS1K1B6</accession>
<name>A0ABS1K1B6_9MICC</name>
<sequence>MARTAVPDAAAGSDPTAVERVRTALTAAGLPDTVVTLTEDVPTAAAAAQALGCDLGAIANSLVFEHDGAPLLILASGAARVDTRLVSRTLGGKVRRAAPEFVLEHTGQRVGGVAPVGHPERLRTLIDVHLAGYPLLWAGAGDHQSMLSISYSDLARITAAEELEVR</sequence>
<dbReference type="Gene3D" id="3.90.960.10">
    <property type="entry name" value="YbaK/aminoacyl-tRNA synthetase-associated domain"/>
    <property type="match status" value="1"/>
</dbReference>
<evidence type="ECO:0000313" key="3">
    <source>
        <dbReference type="Proteomes" id="UP000639051"/>
    </source>
</evidence>
<dbReference type="Proteomes" id="UP000639051">
    <property type="component" value="Unassembled WGS sequence"/>
</dbReference>
<dbReference type="SUPFAM" id="SSF55826">
    <property type="entry name" value="YbaK/ProRS associated domain"/>
    <property type="match status" value="1"/>
</dbReference>
<comment type="caution">
    <text evidence="2">The sequence shown here is derived from an EMBL/GenBank/DDBJ whole genome shotgun (WGS) entry which is preliminary data.</text>
</comment>
<gene>
    <name evidence="2" type="ORF">JJE72_07355</name>
</gene>
<dbReference type="InterPro" id="IPR036754">
    <property type="entry name" value="YbaK/aa-tRNA-synt-asso_dom_sf"/>
</dbReference>